<reference evidence="1" key="1">
    <citation type="submission" date="2021-03" db="EMBL/GenBank/DDBJ databases">
        <title>Molecular epidemiology and mechanisms of colistin and carbapenem resistance in Enterobacteriaceae from clinical isolates, the environment and porcine samples in Pretoria, South Africa.</title>
        <authorList>
            <person name="Bogoshi D."/>
            <person name="Mbelle N.M."/>
            <person name="Naidoo V."/>
            <person name="Osei Sekyere J."/>
        </authorList>
    </citation>
    <scope>NUCLEOTIDE SEQUENCE</scope>
    <source>
        <strain evidence="1">C052</strain>
    </source>
</reference>
<dbReference type="EMBL" id="JAGETQ010000160">
    <property type="protein sequence ID" value="MBO1916594.1"/>
    <property type="molecule type" value="Genomic_DNA"/>
</dbReference>
<sequence length="56" mass="6401">MPRKQKLVPLTPIPAELREQRPVNFLDNYEAHLKSMGVSRIVPMKTQGLLIYALPT</sequence>
<proteinExistence type="predicted"/>
<dbReference type="Proteomes" id="UP000664477">
    <property type="component" value="Unassembled WGS sequence"/>
</dbReference>
<protein>
    <submittedName>
        <fullName evidence="1">Uncharacterized protein</fullName>
    </submittedName>
</protein>
<organism evidence="1 2">
    <name type="scientific">Providencia rettgeri</name>
    <dbReference type="NCBI Taxonomy" id="587"/>
    <lineage>
        <taxon>Bacteria</taxon>
        <taxon>Pseudomonadati</taxon>
        <taxon>Pseudomonadota</taxon>
        <taxon>Gammaproteobacteria</taxon>
        <taxon>Enterobacterales</taxon>
        <taxon>Morganellaceae</taxon>
        <taxon>Providencia</taxon>
    </lineage>
</organism>
<comment type="caution">
    <text evidence="1">The sequence shown here is derived from an EMBL/GenBank/DDBJ whole genome shotgun (WGS) entry which is preliminary data.</text>
</comment>
<dbReference type="AlphaFoldDB" id="A0A939NL05"/>
<gene>
    <name evidence="1" type="ORF">J4727_18090</name>
</gene>
<evidence type="ECO:0000313" key="2">
    <source>
        <dbReference type="Proteomes" id="UP000664477"/>
    </source>
</evidence>
<evidence type="ECO:0000313" key="1">
    <source>
        <dbReference type="EMBL" id="MBO1916594.1"/>
    </source>
</evidence>
<accession>A0A939NL05</accession>
<name>A0A939NL05_PRORE</name>